<evidence type="ECO:0000313" key="1">
    <source>
        <dbReference type="EMBL" id="SZD74242.1"/>
    </source>
</evidence>
<reference evidence="1 2" key="1">
    <citation type="submission" date="2018-09" db="EMBL/GenBank/DDBJ databases">
        <authorList>
            <consortium name="Pathogen Informatics"/>
        </authorList>
    </citation>
    <scope>NUCLEOTIDE SEQUENCE [LARGE SCALE GENOMIC DNA]</scope>
    <source>
        <strain evidence="1 2">OH-22767</strain>
    </source>
</reference>
<evidence type="ECO:0000313" key="2">
    <source>
        <dbReference type="Proteomes" id="UP000262142"/>
    </source>
</evidence>
<keyword evidence="1" id="KW-0449">Lipoprotein</keyword>
<dbReference type="EMBL" id="UNSC01000009">
    <property type="protein sequence ID" value="SZD74242.1"/>
    <property type="molecule type" value="Genomic_DNA"/>
</dbReference>
<keyword evidence="2" id="KW-1185">Reference proteome</keyword>
<proteinExistence type="predicted"/>
<protein>
    <submittedName>
        <fullName evidence="1">Lipoprotein involved with copper homeostasis and adhesion</fullName>
    </submittedName>
</protein>
<dbReference type="Proteomes" id="UP000262142">
    <property type="component" value="Unassembled WGS sequence"/>
</dbReference>
<sequence length="177" mass="20884">MAYILYHFFQMRWNELFLMMKYTLNFLILIIFFACESKSEELIVSKTNTSMSTKKDVNANIEDEDNDKIHFQDSKIWQGRYSGVLPCSDCDGIEIIIFLKPKKKYTLQMSYLNSSEPEVKEKGSFSWLDANNILFDNEEAMEFMVSEDRLWLLKSKRIPAMKLANNAQYILQKNEKP</sequence>
<dbReference type="InterPro" id="IPR007298">
    <property type="entry name" value="Cu-R_lipoprotein_NlpE"/>
</dbReference>
<name>A0A383U2T9_9FLAO</name>
<accession>A0A383U2T9</accession>
<dbReference type="AlphaFoldDB" id="A0A383U2T9"/>
<gene>
    <name evidence="1" type="ORF">SAMEA104719789_01702</name>
</gene>
<organism evidence="1 2">
    <name type="scientific">Candidatus Ornithobacterium hominis</name>
    <dbReference type="NCBI Taxonomy" id="2497989"/>
    <lineage>
        <taxon>Bacteria</taxon>
        <taxon>Pseudomonadati</taxon>
        <taxon>Bacteroidota</taxon>
        <taxon>Flavobacteriia</taxon>
        <taxon>Flavobacteriales</taxon>
        <taxon>Weeksellaceae</taxon>
        <taxon>Ornithobacterium</taxon>
    </lineage>
</organism>
<dbReference type="Pfam" id="PF04170">
    <property type="entry name" value="NlpE"/>
    <property type="match status" value="1"/>
</dbReference>
<dbReference type="Gene3D" id="2.40.128.640">
    <property type="match status" value="1"/>
</dbReference>